<dbReference type="EMBL" id="CP119313">
    <property type="protein sequence ID" value="WEK18550.1"/>
    <property type="molecule type" value="Genomic_DNA"/>
</dbReference>
<sequence length="74" mass="8488">MDINIEDILLFKTNIQTEDDKRYVGKIMEEHGIGQWTVDVHDVDCVLRIVSSPLTLEEVIALVMKNGYHCEVLT</sequence>
<evidence type="ECO:0000313" key="2">
    <source>
        <dbReference type="Proteomes" id="UP001214530"/>
    </source>
</evidence>
<name>A0AAJ5W7L4_9SPHI</name>
<accession>A0AAJ5W7L4</accession>
<proteinExistence type="predicted"/>
<organism evidence="1 2">
    <name type="scientific">Candidatus Pedobacter colombiensis</name>
    <dbReference type="NCBI Taxonomy" id="3121371"/>
    <lineage>
        <taxon>Bacteria</taxon>
        <taxon>Pseudomonadati</taxon>
        <taxon>Bacteroidota</taxon>
        <taxon>Sphingobacteriia</taxon>
        <taxon>Sphingobacteriales</taxon>
        <taxon>Sphingobacteriaceae</taxon>
        <taxon>Pedobacter</taxon>
    </lineage>
</organism>
<reference evidence="1" key="1">
    <citation type="submission" date="2023-03" db="EMBL/GenBank/DDBJ databases">
        <title>Andean soil-derived lignocellulolytic bacterial consortium as a source of novel taxa and putative plastic-active enzymes.</title>
        <authorList>
            <person name="Diaz-Garcia L."/>
            <person name="Chuvochina M."/>
            <person name="Feuerriegel G."/>
            <person name="Bunk B."/>
            <person name="Sproer C."/>
            <person name="Streit W.R."/>
            <person name="Rodriguez L.M."/>
            <person name="Overmann J."/>
            <person name="Jimenez D.J."/>
        </authorList>
    </citation>
    <scope>NUCLEOTIDE SEQUENCE</scope>
    <source>
        <strain evidence="1">MAG 3858</strain>
    </source>
</reference>
<evidence type="ECO:0000313" key="1">
    <source>
        <dbReference type="EMBL" id="WEK18550.1"/>
    </source>
</evidence>
<dbReference type="Proteomes" id="UP001214530">
    <property type="component" value="Chromosome"/>
</dbReference>
<gene>
    <name evidence="1" type="ORF">P0Y49_17305</name>
</gene>
<protein>
    <recommendedName>
        <fullName evidence="3">HMA domain-containing protein</fullName>
    </recommendedName>
</protein>
<dbReference type="AlphaFoldDB" id="A0AAJ5W7L4"/>
<evidence type="ECO:0008006" key="3">
    <source>
        <dbReference type="Google" id="ProtNLM"/>
    </source>
</evidence>